<evidence type="ECO:0000313" key="2">
    <source>
        <dbReference type="EMBL" id="CAH0717170.1"/>
    </source>
</evidence>
<evidence type="ECO:0000259" key="1">
    <source>
        <dbReference type="Pfam" id="PF12248"/>
    </source>
</evidence>
<dbReference type="SMART" id="SM00696">
    <property type="entry name" value="DM9"/>
    <property type="match status" value="2"/>
</dbReference>
<evidence type="ECO:0000313" key="3">
    <source>
        <dbReference type="Proteomes" id="UP000838878"/>
    </source>
</evidence>
<dbReference type="InterPro" id="IPR006616">
    <property type="entry name" value="DM9_repeat"/>
</dbReference>
<keyword evidence="3" id="KW-1185">Reference proteome</keyword>
<dbReference type="EMBL" id="OV170231">
    <property type="protein sequence ID" value="CAH0717170.1"/>
    <property type="molecule type" value="Genomic_DNA"/>
</dbReference>
<reference evidence="2" key="1">
    <citation type="submission" date="2021-12" db="EMBL/GenBank/DDBJ databases">
        <authorList>
            <person name="Martin H S."/>
        </authorList>
    </citation>
    <scope>NUCLEOTIDE SEQUENCE</scope>
</reference>
<dbReference type="PANTHER" id="PTHR31649:SF1">
    <property type="entry name" value="FARNESOIC ACID O-METHYL TRANSFERASE DOMAIN-CONTAINING PROTEIN"/>
    <property type="match status" value="1"/>
</dbReference>
<feature type="non-terminal residue" evidence="2">
    <location>
        <position position="331"/>
    </location>
</feature>
<sequence length="331" mass="37674">MASLIEFKTWPKHQHLYYEITSSGLSFWVKSYSKATVGLAAKPSKGCAYEIILQRDSCHMMANNYNVMKREVSSPTNINNILSGNEFRKFWITWKNNSIAFGTGYTVLLWRQCTVKHLKYVTFYVSDDTRQCAEWRCYLPPVIENLPLKQIQGTELHWVQVEDQLPDGALIGGYENEFLYIIRAPFRGSLTPGKFVPSLGLGFISWGGDSQECDTLEILCGDNCIWVPSKDDQIPAGALEAGFTEVINETMYVGRVHYRGHLIVGKIAPSHKCCYFPYEDRELSAQDYEVLVVPNPKVRIPFVSTELHDNFVDPIGVHELSDGDEVFDDYL</sequence>
<protein>
    <recommendedName>
        <fullName evidence="1">Farnesoic acid O-methyl transferase domain-containing protein</fullName>
    </recommendedName>
</protein>
<proteinExistence type="predicted"/>
<name>A0A8J9UZ86_9NEOP</name>
<accession>A0A8J9UZ86</accession>
<dbReference type="Proteomes" id="UP000838878">
    <property type="component" value="Chromosome 11"/>
</dbReference>
<dbReference type="PANTHER" id="PTHR31649">
    <property type="entry name" value="AGAP009604-PA"/>
    <property type="match status" value="1"/>
</dbReference>
<gene>
    <name evidence="2" type="ORF">BINO364_LOCUS3807</name>
</gene>
<dbReference type="InterPro" id="IPR022041">
    <property type="entry name" value="Methyltransf_FA"/>
</dbReference>
<dbReference type="Pfam" id="PF12248">
    <property type="entry name" value="Methyltransf_FA"/>
    <property type="match status" value="1"/>
</dbReference>
<dbReference type="Pfam" id="PF11901">
    <property type="entry name" value="DM9"/>
    <property type="match status" value="1"/>
</dbReference>
<organism evidence="2 3">
    <name type="scientific">Brenthis ino</name>
    <name type="common">lesser marbled fritillary</name>
    <dbReference type="NCBI Taxonomy" id="405034"/>
    <lineage>
        <taxon>Eukaryota</taxon>
        <taxon>Metazoa</taxon>
        <taxon>Ecdysozoa</taxon>
        <taxon>Arthropoda</taxon>
        <taxon>Hexapoda</taxon>
        <taxon>Insecta</taxon>
        <taxon>Pterygota</taxon>
        <taxon>Neoptera</taxon>
        <taxon>Endopterygota</taxon>
        <taxon>Lepidoptera</taxon>
        <taxon>Glossata</taxon>
        <taxon>Ditrysia</taxon>
        <taxon>Papilionoidea</taxon>
        <taxon>Nymphalidae</taxon>
        <taxon>Heliconiinae</taxon>
        <taxon>Argynnini</taxon>
        <taxon>Brenthis</taxon>
    </lineage>
</organism>
<feature type="domain" description="Farnesoic acid O-methyl transferase" evidence="1">
    <location>
        <begin position="13"/>
        <end position="136"/>
    </location>
</feature>
<dbReference type="AlphaFoldDB" id="A0A8J9UZ86"/>
<dbReference type="OrthoDB" id="2142040at2759"/>